<sequence>TAPVIGFHRQIIESLHAKVDAQSITQYSIHDPMIPPTLTEVRKLMLKSVL</sequence>
<evidence type="ECO:0000313" key="1">
    <source>
        <dbReference type="EMBL" id="CEK57211.1"/>
    </source>
</evidence>
<gene>
    <name evidence="1" type="primary">ORF29565</name>
</gene>
<proteinExistence type="predicted"/>
<protein>
    <submittedName>
        <fullName evidence="1">Uncharacterized protein</fullName>
    </submittedName>
</protein>
<feature type="non-terminal residue" evidence="1">
    <location>
        <position position="1"/>
    </location>
</feature>
<name>A0A0B6YN49_9EUPU</name>
<reference evidence="1" key="1">
    <citation type="submission" date="2014-12" db="EMBL/GenBank/DDBJ databases">
        <title>Insight into the proteome of Arion vulgaris.</title>
        <authorList>
            <person name="Aradska J."/>
            <person name="Bulat T."/>
            <person name="Smidak R."/>
            <person name="Sarate P."/>
            <person name="Gangsoo J."/>
            <person name="Sialana F."/>
            <person name="Bilban M."/>
            <person name="Lubec G."/>
        </authorList>
    </citation>
    <scope>NUCLEOTIDE SEQUENCE</scope>
    <source>
        <tissue evidence="1">Skin</tissue>
    </source>
</reference>
<dbReference type="AlphaFoldDB" id="A0A0B6YN49"/>
<accession>A0A0B6YN49</accession>
<dbReference type="EMBL" id="HACG01010346">
    <property type="protein sequence ID" value="CEK57211.1"/>
    <property type="molecule type" value="Transcribed_RNA"/>
</dbReference>
<organism evidence="1">
    <name type="scientific">Arion vulgaris</name>
    <dbReference type="NCBI Taxonomy" id="1028688"/>
    <lineage>
        <taxon>Eukaryota</taxon>
        <taxon>Metazoa</taxon>
        <taxon>Spiralia</taxon>
        <taxon>Lophotrochozoa</taxon>
        <taxon>Mollusca</taxon>
        <taxon>Gastropoda</taxon>
        <taxon>Heterobranchia</taxon>
        <taxon>Euthyneura</taxon>
        <taxon>Panpulmonata</taxon>
        <taxon>Eupulmonata</taxon>
        <taxon>Stylommatophora</taxon>
        <taxon>Helicina</taxon>
        <taxon>Arionoidea</taxon>
        <taxon>Arionidae</taxon>
        <taxon>Arion</taxon>
    </lineage>
</organism>